<accession>A0A195B0V0</accession>
<feature type="non-terminal residue" evidence="2">
    <location>
        <position position="1"/>
    </location>
</feature>
<dbReference type="STRING" id="520822.A0A195B0V0"/>
<protein>
    <recommendedName>
        <fullName evidence="1">HAT C-terminal dimerisation domain-containing protein</fullName>
    </recommendedName>
</protein>
<evidence type="ECO:0000313" key="2">
    <source>
        <dbReference type="EMBL" id="KYM77829.1"/>
    </source>
</evidence>
<evidence type="ECO:0000259" key="1">
    <source>
        <dbReference type="Pfam" id="PF05699"/>
    </source>
</evidence>
<feature type="domain" description="HAT C-terminal dimerisation" evidence="1">
    <location>
        <begin position="50"/>
        <end position="98"/>
    </location>
</feature>
<evidence type="ECO:0000313" key="3">
    <source>
        <dbReference type="Proteomes" id="UP000078540"/>
    </source>
</evidence>
<gene>
    <name evidence="2" type="ORF">ALC53_11840</name>
</gene>
<sequence>TRKVYLHPSRLNYYLGPLMQFTHDKLIMEKNVAKFAKEEIAPAIKYDNPEIRDLVLEYIKFIRVFLMIPTSTCSNERSFSYLRHLKRYLRSTMKQKCLNHIMGLAGDSDWQEQSAGSLLGHDFQIFQGILSSTGLSIFTSRAATIANCHWQGRQLHKALEFT</sequence>
<dbReference type="Pfam" id="PF05699">
    <property type="entry name" value="Dimer_Tnp_hAT"/>
    <property type="match status" value="1"/>
</dbReference>
<dbReference type="EMBL" id="KQ976692">
    <property type="protein sequence ID" value="KYM77829.1"/>
    <property type="molecule type" value="Genomic_DNA"/>
</dbReference>
<dbReference type="InterPro" id="IPR008906">
    <property type="entry name" value="HATC_C_dom"/>
</dbReference>
<reference evidence="2 3" key="1">
    <citation type="submission" date="2015-09" db="EMBL/GenBank/DDBJ databases">
        <title>Atta colombica WGS genome.</title>
        <authorList>
            <person name="Nygaard S."/>
            <person name="Hu H."/>
            <person name="Boomsma J."/>
            <person name="Zhang G."/>
        </authorList>
    </citation>
    <scope>NUCLEOTIDE SEQUENCE [LARGE SCALE GENOMIC DNA]</scope>
    <source>
        <strain evidence="2">Treedump-2</strain>
        <tissue evidence="2">Whole body</tissue>
    </source>
</reference>
<dbReference type="GO" id="GO:0046983">
    <property type="term" value="F:protein dimerization activity"/>
    <property type="evidence" value="ECO:0007669"/>
    <property type="project" value="InterPro"/>
</dbReference>
<dbReference type="AlphaFoldDB" id="A0A195B0V0"/>
<organism evidence="2 3">
    <name type="scientific">Atta colombica</name>
    <dbReference type="NCBI Taxonomy" id="520822"/>
    <lineage>
        <taxon>Eukaryota</taxon>
        <taxon>Metazoa</taxon>
        <taxon>Ecdysozoa</taxon>
        <taxon>Arthropoda</taxon>
        <taxon>Hexapoda</taxon>
        <taxon>Insecta</taxon>
        <taxon>Pterygota</taxon>
        <taxon>Neoptera</taxon>
        <taxon>Endopterygota</taxon>
        <taxon>Hymenoptera</taxon>
        <taxon>Apocrita</taxon>
        <taxon>Aculeata</taxon>
        <taxon>Formicoidea</taxon>
        <taxon>Formicidae</taxon>
        <taxon>Myrmicinae</taxon>
        <taxon>Atta</taxon>
    </lineage>
</organism>
<name>A0A195B0V0_9HYME</name>
<proteinExistence type="predicted"/>
<keyword evidence="3" id="KW-1185">Reference proteome</keyword>
<dbReference type="Proteomes" id="UP000078540">
    <property type="component" value="Unassembled WGS sequence"/>
</dbReference>